<evidence type="ECO:0000313" key="1">
    <source>
        <dbReference type="EMBL" id="GGO40360.1"/>
    </source>
</evidence>
<name>A0ABQ2LMR3_9MICC</name>
<keyword evidence="2" id="KW-1185">Reference proteome</keyword>
<reference evidence="2" key="1">
    <citation type="journal article" date="2019" name="Int. J. Syst. Evol. Microbiol.">
        <title>The Global Catalogue of Microorganisms (GCM) 10K type strain sequencing project: providing services to taxonomists for standard genome sequencing and annotation.</title>
        <authorList>
            <consortium name="The Broad Institute Genomics Platform"/>
            <consortium name="The Broad Institute Genome Sequencing Center for Infectious Disease"/>
            <person name="Wu L."/>
            <person name="Ma J."/>
        </authorList>
    </citation>
    <scope>NUCLEOTIDE SEQUENCE [LARGE SCALE GENOMIC DNA]</scope>
    <source>
        <strain evidence="2">CGMCC 1.7064</strain>
    </source>
</reference>
<dbReference type="Proteomes" id="UP000642509">
    <property type="component" value="Unassembled WGS sequence"/>
</dbReference>
<organism evidence="1 2">
    <name type="scientific">Citricoccus zhacaiensis</name>
    <dbReference type="NCBI Taxonomy" id="489142"/>
    <lineage>
        <taxon>Bacteria</taxon>
        <taxon>Bacillati</taxon>
        <taxon>Actinomycetota</taxon>
        <taxon>Actinomycetes</taxon>
        <taxon>Micrococcales</taxon>
        <taxon>Micrococcaceae</taxon>
        <taxon>Citricoccus</taxon>
    </lineage>
</organism>
<comment type="caution">
    <text evidence="1">The sequence shown here is derived from an EMBL/GenBank/DDBJ whole genome shotgun (WGS) entry which is preliminary data.</text>
</comment>
<evidence type="ECO:0000313" key="2">
    <source>
        <dbReference type="Proteomes" id="UP000642509"/>
    </source>
</evidence>
<dbReference type="RefSeq" id="WP_188803434.1">
    <property type="nucleotide sequence ID" value="NZ_BAAAOU010000003.1"/>
</dbReference>
<sequence length="62" mass="6846">MLDPRTVADELDDVVAVIRRADDVDDLGAAERKLRALADQLRREAAEPPARTAYSQRGLTVI</sequence>
<dbReference type="EMBL" id="BMLQ01000001">
    <property type="protein sequence ID" value="GGO40360.1"/>
    <property type="molecule type" value="Genomic_DNA"/>
</dbReference>
<proteinExistence type="predicted"/>
<protein>
    <submittedName>
        <fullName evidence="1">Uncharacterized protein</fullName>
    </submittedName>
</protein>
<gene>
    <name evidence="1" type="ORF">GCM10010977_02540</name>
</gene>
<accession>A0ABQ2LMR3</accession>